<evidence type="ECO:0000256" key="6">
    <source>
        <dbReference type="NCBIfam" id="TIGR01487"/>
    </source>
</evidence>
<dbReference type="GO" id="GO:0000287">
    <property type="term" value="F:magnesium ion binding"/>
    <property type="evidence" value="ECO:0007669"/>
    <property type="project" value="InterPro"/>
</dbReference>
<dbReference type="GO" id="GO:0008967">
    <property type="term" value="F:phosphoglycolate phosphatase activity"/>
    <property type="evidence" value="ECO:0007669"/>
    <property type="project" value="UniProtKB-UniRule"/>
</dbReference>
<feature type="binding site" evidence="5">
    <location>
        <position position="19"/>
    </location>
    <ligand>
        <name>Mg(2+)</name>
        <dbReference type="ChEBI" id="CHEBI:18420"/>
    </ligand>
</feature>
<dbReference type="InParanoid" id="M0MFG3"/>
<comment type="cofactor">
    <cofactor evidence="5">
        <name>Mg(2+)</name>
        <dbReference type="ChEBI" id="CHEBI:18420"/>
    </cofactor>
</comment>
<dbReference type="SUPFAM" id="SSF56784">
    <property type="entry name" value="HAD-like"/>
    <property type="match status" value="1"/>
</dbReference>
<dbReference type="STRING" id="1227455.C449_15682"/>
<organism evidence="7 8">
    <name type="scientific">Halococcus saccharolyticus DSM 5350</name>
    <dbReference type="NCBI Taxonomy" id="1227455"/>
    <lineage>
        <taxon>Archaea</taxon>
        <taxon>Methanobacteriati</taxon>
        <taxon>Methanobacteriota</taxon>
        <taxon>Stenosarchaea group</taxon>
        <taxon>Halobacteria</taxon>
        <taxon>Halobacteriales</taxon>
        <taxon>Halococcaceae</taxon>
        <taxon>Halococcus</taxon>
    </lineage>
</organism>
<dbReference type="Proteomes" id="UP000011669">
    <property type="component" value="Unassembled WGS sequence"/>
</dbReference>
<evidence type="ECO:0000256" key="5">
    <source>
        <dbReference type="HAMAP-Rule" id="MF_01419"/>
    </source>
</evidence>
<keyword evidence="4 5" id="KW-0119">Carbohydrate metabolism</keyword>
<dbReference type="InterPro" id="IPR036412">
    <property type="entry name" value="HAD-like_sf"/>
</dbReference>
<evidence type="ECO:0000313" key="7">
    <source>
        <dbReference type="EMBL" id="EMA43429.1"/>
    </source>
</evidence>
<evidence type="ECO:0000256" key="4">
    <source>
        <dbReference type="ARBA" id="ARBA00023277"/>
    </source>
</evidence>
<dbReference type="NCBIfam" id="TIGR01482">
    <property type="entry name" value="SPP-subfamily"/>
    <property type="match status" value="1"/>
</dbReference>
<comment type="catalytic activity">
    <reaction evidence="5">
        <text>2-phosphoglycolate + H2O = glycolate + phosphate</text>
        <dbReference type="Rhea" id="RHEA:14369"/>
        <dbReference type="ChEBI" id="CHEBI:15377"/>
        <dbReference type="ChEBI" id="CHEBI:29805"/>
        <dbReference type="ChEBI" id="CHEBI:43474"/>
        <dbReference type="ChEBI" id="CHEBI:58033"/>
        <dbReference type="EC" id="3.1.3.18"/>
    </reaction>
</comment>
<proteinExistence type="inferred from homology"/>
<name>M0MFG3_9EURY</name>
<keyword evidence="1 5" id="KW-0479">Metal-binding</keyword>
<dbReference type="Gene3D" id="3.40.50.1000">
    <property type="entry name" value="HAD superfamily/HAD-like"/>
    <property type="match status" value="1"/>
</dbReference>
<sequence>MDRADDAPDARPPLAVDIDGTLTDRNRVVDPRIFDALRGWPAPVVLATGKALPYPVALCEFVGLPTLVVAENGGVVCLDTDTHDEIVAAGDRAAADRVAAAYRDAGHDLGWGSLDLVNRWRETEIAVSRDAPLAPLREIAVDHGLDVVDTGFAYHVVSPDVDKGYGLSIVADRLGRDPAEFVAIGDSANDVATFEAAGRSFAVANADEAATRAADRVTDAAYADGFLEALRIVRSSS</sequence>
<dbReference type="InterPro" id="IPR023214">
    <property type="entry name" value="HAD_sf"/>
</dbReference>
<keyword evidence="8" id="KW-1185">Reference proteome</keyword>
<comment type="caution">
    <text evidence="7">The sequence shown here is derived from an EMBL/GenBank/DDBJ whole genome shotgun (WGS) entry which is preliminary data.</text>
</comment>
<evidence type="ECO:0000256" key="2">
    <source>
        <dbReference type="ARBA" id="ARBA00022801"/>
    </source>
</evidence>
<dbReference type="HAMAP" id="MF_01419">
    <property type="entry name" value="GPH_hydrolase_arch"/>
    <property type="match status" value="1"/>
</dbReference>
<dbReference type="PANTHER" id="PTHR10000:SF8">
    <property type="entry name" value="HAD SUPERFAMILY HYDROLASE-LIKE, TYPE 3"/>
    <property type="match status" value="1"/>
</dbReference>
<dbReference type="RefSeq" id="WP_006078991.1">
    <property type="nucleotide sequence ID" value="NZ_AOMD01000030.1"/>
</dbReference>
<dbReference type="Gene3D" id="3.90.1070.10">
    <property type="match status" value="1"/>
</dbReference>
<keyword evidence="2 5" id="KW-0378">Hydrolase</keyword>
<gene>
    <name evidence="7" type="ORF">C449_15682</name>
</gene>
<dbReference type="EC" id="3.1.3.18" evidence="5 6"/>
<feature type="binding site" evidence="5">
    <location>
        <position position="186"/>
    </location>
    <ligand>
        <name>Mg(2+)</name>
        <dbReference type="ChEBI" id="CHEBI:18420"/>
    </ligand>
</feature>
<comment type="function">
    <text evidence="5">Catalyzes the dephosphorylation of 2-phosphoglycolate.</text>
</comment>
<dbReference type="OrthoDB" id="120822at2157"/>
<dbReference type="NCBIfam" id="TIGR01487">
    <property type="entry name" value="Pglycolate_arch"/>
    <property type="match status" value="1"/>
</dbReference>
<dbReference type="EMBL" id="AOMD01000030">
    <property type="protein sequence ID" value="EMA43429.1"/>
    <property type="molecule type" value="Genomic_DNA"/>
</dbReference>
<keyword evidence="3 5" id="KW-0460">Magnesium</keyword>
<comment type="similarity">
    <text evidence="5">Belongs to the archaeal SPP-like hydrolase family.</text>
</comment>
<feature type="binding site" evidence="5">
    <location>
        <position position="17"/>
    </location>
    <ligand>
        <name>Mg(2+)</name>
        <dbReference type="ChEBI" id="CHEBI:18420"/>
    </ligand>
</feature>
<dbReference type="GO" id="GO:0005829">
    <property type="term" value="C:cytosol"/>
    <property type="evidence" value="ECO:0007669"/>
    <property type="project" value="TreeGrafter"/>
</dbReference>
<evidence type="ECO:0000256" key="1">
    <source>
        <dbReference type="ARBA" id="ARBA00022723"/>
    </source>
</evidence>
<accession>M0MFG3</accession>
<evidence type="ECO:0000313" key="8">
    <source>
        <dbReference type="Proteomes" id="UP000011669"/>
    </source>
</evidence>
<dbReference type="PATRIC" id="fig|1227455.4.peg.3192"/>
<evidence type="ECO:0000256" key="3">
    <source>
        <dbReference type="ARBA" id="ARBA00022842"/>
    </source>
</evidence>
<feature type="binding site" evidence="5">
    <location>
        <position position="163"/>
    </location>
    <ligand>
        <name>substrate</name>
    </ligand>
</feature>
<reference evidence="7 8" key="1">
    <citation type="journal article" date="2014" name="PLoS Genet.">
        <title>Phylogenetically driven sequencing of extremely halophilic archaea reveals strategies for static and dynamic osmo-response.</title>
        <authorList>
            <person name="Becker E.A."/>
            <person name="Seitzer P.M."/>
            <person name="Tritt A."/>
            <person name="Larsen D."/>
            <person name="Krusor M."/>
            <person name="Yao A.I."/>
            <person name="Wu D."/>
            <person name="Madern D."/>
            <person name="Eisen J.A."/>
            <person name="Darling A.E."/>
            <person name="Facciotti M.T."/>
        </authorList>
    </citation>
    <scope>NUCLEOTIDE SEQUENCE [LARGE SCALE GENOMIC DNA]</scope>
    <source>
        <strain evidence="7 8">DSM 5350</strain>
    </source>
</reference>
<dbReference type="InterPro" id="IPR006382">
    <property type="entry name" value="PGPase"/>
</dbReference>
<feature type="active site" description="Nucleophile" evidence="5">
    <location>
        <position position="17"/>
    </location>
</feature>
<dbReference type="AlphaFoldDB" id="M0MFG3"/>
<dbReference type="PANTHER" id="PTHR10000">
    <property type="entry name" value="PHOSPHOSERINE PHOSPHATASE"/>
    <property type="match status" value="1"/>
</dbReference>
<dbReference type="Pfam" id="PF08282">
    <property type="entry name" value="Hydrolase_3"/>
    <property type="match status" value="2"/>
</dbReference>
<dbReference type="CDD" id="cd07514">
    <property type="entry name" value="HAD_Pase"/>
    <property type="match status" value="1"/>
</dbReference>
<dbReference type="CDD" id="cd01427">
    <property type="entry name" value="HAD_like"/>
    <property type="match status" value="1"/>
</dbReference>
<feature type="binding site" evidence="5">
    <location>
        <position position="190"/>
    </location>
    <ligand>
        <name>Mg(2+)</name>
        <dbReference type="ChEBI" id="CHEBI:18420"/>
    </ligand>
</feature>
<protein>
    <recommendedName>
        <fullName evidence="5 6">Phosphoglycolate phosphatase</fullName>
        <shortName evidence="5">PGP</shortName>
        <shortName evidence="5">PGPase</shortName>
        <ecNumber evidence="5 6">3.1.3.18</ecNumber>
    </recommendedName>
</protein>